<dbReference type="Gene3D" id="1.10.510.10">
    <property type="entry name" value="Transferase(Phosphotransferase) domain 1"/>
    <property type="match status" value="1"/>
</dbReference>
<dbReference type="SUPFAM" id="SSF56112">
    <property type="entry name" value="Protein kinase-like (PK-like)"/>
    <property type="match status" value="1"/>
</dbReference>
<dbReference type="PANTHER" id="PTHR43289">
    <property type="entry name" value="MITOGEN-ACTIVATED PROTEIN KINASE KINASE KINASE 20-RELATED"/>
    <property type="match status" value="1"/>
</dbReference>
<comment type="caution">
    <text evidence="7">The sequence shown here is derived from an EMBL/GenBank/DDBJ whole genome shotgun (WGS) entry which is preliminary data.</text>
</comment>
<feature type="region of interest" description="Disordered" evidence="5">
    <location>
        <begin position="378"/>
        <end position="398"/>
    </location>
</feature>
<dbReference type="InterPro" id="IPR011009">
    <property type="entry name" value="Kinase-like_dom_sf"/>
</dbReference>
<keyword evidence="1 7" id="KW-0808">Transferase</keyword>
<evidence type="ECO:0000256" key="5">
    <source>
        <dbReference type="SAM" id="MobiDB-lite"/>
    </source>
</evidence>
<feature type="domain" description="Protein kinase" evidence="6">
    <location>
        <begin position="1"/>
        <end position="288"/>
    </location>
</feature>
<dbReference type="EC" id="2.7.11.1" evidence="7"/>
<feature type="region of interest" description="Disordered" evidence="5">
    <location>
        <begin position="431"/>
        <end position="455"/>
    </location>
</feature>
<dbReference type="PANTHER" id="PTHR43289:SF34">
    <property type="entry name" value="SERINE_THREONINE-PROTEIN KINASE YBDM-RELATED"/>
    <property type="match status" value="1"/>
</dbReference>
<dbReference type="Pfam" id="PF00069">
    <property type="entry name" value="Pkinase"/>
    <property type="match status" value="1"/>
</dbReference>
<keyword evidence="3 7" id="KW-0418">Kinase</keyword>
<organism evidence="7 8">
    <name type="scientific">Banduia mediterranea</name>
    <dbReference type="NCBI Taxonomy" id="3075609"/>
    <lineage>
        <taxon>Bacteria</taxon>
        <taxon>Pseudomonadati</taxon>
        <taxon>Pseudomonadota</taxon>
        <taxon>Gammaproteobacteria</taxon>
        <taxon>Nevskiales</taxon>
        <taxon>Algiphilaceae</taxon>
        <taxon>Banduia</taxon>
    </lineage>
</organism>
<feature type="compositionally biased region" description="Low complexity" evidence="5">
    <location>
        <begin position="480"/>
        <end position="491"/>
    </location>
</feature>
<protein>
    <submittedName>
        <fullName evidence="7">Serine/threonine-protein kinase</fullName>
        <ecNumber evidence="7">2.7.11.1</ecNumber>
    </submittedName>
</protein>
<feature type="region of interest" description="Disordered" evidence="5">
    <location>
        <begin position="472"/>
        <end position="513"/>
    </location>
</feature>
<dbReference type="InterPro" id="IPR000719">
    <property type="entry name" value="Prot_kinase_dom"/>
</dbReference>
<proteinExistence type="predicted"/>
<evidence type="ECO:0000256" key="1">
    <source>
        <dbReference type="ARBA" id="ARBA00022679"/>
    </source>
</evidence>
<feature type="compositionally biased region" description="Basic and acidic residues" evidence="5">
    <location>
        <begin position="437"/>
        <end position="455"/>
    </location>
</feature>
<dbReference type="Proteomes" id="UP001254608">
    <property type="component" value="Unassembled WGS sequence"/>
</dbReference>
<keyword evidence="8" id="KW-1185">Reference proteome</keyword>
<gene>
    <name evidence="7" type="ORF">RM530_08865</name>
</gene>
<dbReference type="PROSITE" id="PS50011">
    <property type="entry name" value="PROTEIN_KINASE_DOM"/>
    <property type="match status" value="1"/>
</dbReference>
<dbReference type="CDD" id="cd14014">
    <property type="entry name" value="STKc_PknB_like"/>
    <property type="match status" value="1"/>
</dbReference>
<evidence type="ECO:0000259" key="6">
    <source>
        <dbReference type="PROSITE" id="PS50011"/>
    </source>
</evidence>
<sequence>MDSKVIGSGVLAAGASVEGCVIERVVGAPSKYGINYLAYDSAEGLVVLREFLPLGVAQRIDGQVLPRGEQGEGVFRWALRTFIGDMEALIRIRHPNVVAVRRCFESAGTAYAVIEYIEGEALTARLQGGGFDAAELGHLIEPLMDGLRVAHANGLVHYDIEPGNVMLRRDGGPVLVDFGAARNVVRLRHGALGTSAASGYAPIEEYSVTGRRGPWTDVYGLGAIAYRAMTGQRPPSSAERQAGSVLLSCETTASEAFPLALRQAVDWALALEPAQRPQTVEQWQAAWRGEAAIPDFELQPAPQSSARAASPVVPEPVVPPPIAPPTIVPSRRPRRPWLLPVVVLALMSVLAMGWTLRPSSREYKRGADAVVVAAEPAVPKVQSSDAAPESSTSPPRALVAPKARLVLQGSALDRIATQALDEVQQQREAEQQALIDQQREAEESARREAQARARQAEIEEEAERLRKARENALAPERQRQAQIQEQAQEAATSPEPVAVREAEAQRQAEIANRERQEREAALAARQARIAREKAQCAVHITDVFNNADFLYEDLAAMDDVQTLPNGRLRTPPIDTDDGRKAIVEIDRGGCARVRPAR</sequence>
<dbReference type="GO" id="GO:0004674">
    <property type="term" value="F:protein serine/threonine kinase activity"/>
    <property type="evidence" value="ECO:0007669"/>
    <property type="project" value="UniProtKB-EC"/>
</dbReference>
<evidence type="ECO:0000256" key="2">
    <source>
        <dbReference type="ARBA" id="ARBA00022741"/>
    </source>
</evidence>
<feature type="compositionally biased region" description="Basic and acidic residues" evidence="5">
    <location>
        <begin position="498"/>
        <end position="513"/>
    </location>
</feature>
<feature type="compositionally biased region" description="Polar residues" evidence="5">
    <location>
        <begin position="382"/>
        <end position="394"/>
    </location>
</feature>
<evidence type="ECO:0000313" key="8">
    <source>
        <dbReference type="Proteomes" id="UP001254608"/>
    </source>
</evidence>
<reference evidence="7 8" key="1">
    <citation type="submission" date="2023-09" db="EMBL/GenBank/DDBJ databases">
        <authorList>
            <person name="Rey-Velasco X."/>
        </authorList>
    </citation>
    <scope>NUCLEOTIDE SEQUENCE [LARGE SCALE GENOMIC DNA]</scope>
    <source>
        <strain evidence="7 8">W345</strain>
    </source>
</reference>
<evidence type="ECO:0000313" key="7">
    <source>
        <dbReference type="EMBL" id="MDT0497474.1"/>
    </source>
</evidence>
<dbReference type="EMBL" id="JAVRIC010000010">
    <property type="protein sequence ID" value="MDT0497474.1"/>
    <property type="molecule type" value="Genomic_DNA"/>
</dbReference>
<dbReference type="SMART" id="SM00220">
    <property type="entry name" value="S_TKc"/>
    <property type="match status" value="1"/>
</dbReference>
<evidence type="ECO:0000256" key="4">
    <source>
        <dbReference type="ARBA" id="ARBA00022840"/>
    </source>
</evidence>
<accession>A0ABU2WIL5</accession>
<evidence type="ECO:0000256" key="3">
    <source>
        <dbReference type="ARBA" id="ARBA00022777"/>
    </source>
</evidence>
<keyword evidence="2" id="KW-0547">Nucleotide-binding</keyword>
<keyword evidence="4" id="KW-0067">ATP-binding</keyword>
<dbReference type="RefSeq" id="WP_311364865.1">
    <property type="nucleotide sequence ID" value="NZ_JAVRIC010000010.1"/>
</dbReference>
<name>A0ABU2WIL5_9GAMM</name>